<evidence type="ECO:0000256" key="1">
    <source>
        <dbReference type="ARBA" id="ARBA00010613"/>
    </source>
</evidence>
<dbReference type="Proteomes" id="UP000287296">
    <property type="component" value="Unassembled WGS sequence"/>
</dbReference>
<evidence type="ECO:0000313" key="4">
    <source>
        <dbReference type="Proteomes" id="UP000287296"/>
    </source>
</evidence>
<evidence type="ECO:0000259" key="2">
    <source>
        <dbReference type="PROSITE" id="PS50263"/>
    </source>
</evidence>
<comment type="similarity">
    <text evidence="1">Belongs to the carbon-nitrogen hydrolase superfamily. NIT1/NIT2 family.</text>
</comment>
<dbReference type="OrthoDB" id="9811121at2"/>
<dbReference type="EMBL" id="QYTW02000001">
    <property type="protein sequence ID" value="RST61583.1"/>
    <property type="molecule type" value="Genomic_DNA"/>
</dbReference>
<dbReference type="Pfam" id="PF00795">
    <property type="entry name" value="CN_hydrolase"/>
    <property type="match status" value="1"/>
</dbReference>
<dbReference type="PANTHER" id="PTHR23088:SF50">
    <property type="entry name" value="HYDROLASE YHCX"/>
    <property type="match status" value="1"/>
</dbReference>
<feature type="domain" description="CN hydrolase" evidence="2">
    <location>
        <begin position="3"/>
        <end position="259"/>
    </location>
</feature>
<dbReference type="SUPFAM" id="SSF56317">
    <property type="entry name" value="Carbon-nitrogen hydrolase"/>
    <property type="match status" value="1"/>
</dbReference>
<keyword evidence="3" id="KW-0808">Transferase</keyword>
<dbReference type="InterPro" id="IPR003010">
    <property type="entry name" value="C-N_Hydrolase"/>
</dbReference>
<name>A0A429XF89_SIMTE</name>
<protein>
    <submittedName>
        <fullName evidence="3">Acyltransferase</fullName>
    </submittedName>
</protein>
<accession>A0A429XF89</accession>
<reference evidence="3 4" key="1">
    <citation type="submission" date="2018-12" db="EMBL/GenBank/DDBJ databases">
        <authorList>
            <person name="Sun L."/>
            <person name="Chen Z."/>
        </authorList>
    </citation>
    <scope>NUCLEOTIDE SEQUENCE [LARGE SCALE GENOMIC DNA]</scope>
    <source>
        <strain evidence="3 4">LMG 29736</strain>
    </source>
</reference>
<dbReference type="InterPro" id="IPR001110">
    <property type="entry name" value="UPF0012_CS"/>
</dbReference>
<dbReference type="PROSITE" id="PS50263">
    <property type="entry name" value="CN_HYDROLASE"/>
    <property type="match status" value="1"/>
</dbReference>
<dbReference type="RefSeq" id="WP_120118648.1">
    <property type="nucleotide sequence ID" value="NZ_QYTW02000001.1"/>
</dbReference>
<gene>
    <name evidence="3" type="ORF">D5F11_001525</name>
</gene>
<sequence>MELNVSAVQYYIRGIKSEDEFASQVEQVTNQALQDKPDFIVFPEFFTTQLACLVPAGVEYDMVRDLDRYTGMYIDLFRRLSSKHKVHIVGGSHVVKDGEGRFVNRGYLFYPDGTHVYQDKIHLTQFEKNMFDLDAGSRLKVFDTEWAKVALLICYDIEFPELSRKAAEEGAEIIFCPSWTETMHGVFRVDQCARARAIENQMFVVKTSTLSDLPQFDSFSTNAGYAGIYSPCDPFFTEDGVIAKGVNGQEMVVTGTLDLGSLKRSRKYSPAPLFNDVRQDLYSVQFTELV</sequence>
<keyword evidence="3" id="KW-0012">Acyltransferase</keyword>
<organism evidence="3 4">
    <name type="scientific">Siminovitchia terrae</name>
    <name type="common">Bacillus terrae</name>
    <dbReference type="NCBI Taxonomy" id="1914933"/>
    <lineage>
        <taxon>Bacteria</taxon>
        <taxon>Bacillati</taxon>
        <taxon>Bacillota</taxon>
        <taxon>Bacilli</taxon>
        <taxon>Bacillales</taxon>
        <taxon>Bacillaceae</taxon>
        <taxon>Siminovitchia</taxon>
    </lineage>
</organism>
<dbReference type="AlphaFoldDB" id="A0A429XF89"/>
<dbReference type="CDD" id="cd07574">
    <property type="entry name" value="nitrilase_Rim1_like"/>
    <property type="match status" value="1"/>
</dbReference>
<dbReference type="Gene3D" id="3.60.110.10">
    <property type="entry name" value="Carbon-nitrogen hydrolase"/>
    <property type="match status" value="1"/>
</dbReference>
<dbReference type="PROSITE" id="PS01227">
    <property type="entry name" value="UPF0012"/>
    <property type="match status" value="1"/>
</dbReference>
<comment type="caution">
    <text evidence="3">The sequence shown here is derived from an EMBL/GenBank/DDBJ whole genome shotgun (WGS) entry which is preliminary data.</text>
</comment>
<dbReference type="GO" id="GO:0016746">
    <property type="term" value="F:acyltransferase activity"/>
    <property type="evidence" value="ECO:0007669"/>
    <property type="project" value="UniProtKB-KW"/>
</dbReference>
<dbReference type="InterPro" id="IPR036526">
    <property type="entry name" value="C-N_Hydrolase_sf"/>
</dbReference>
<dbReference type="PANTHER" id="PTHR23088">
    <property type="entry name" value="NITRILASE-RELATED"/>
    <property type="match status" value="1"/>
</dbReference>
<proteinExistence type="inferred from homology"/>
<evidence type="ECO:0000313" key="3">
    <source>
        <dbReference type="EMBL" id="RST61583.1"/>
    </source>
</evidence>